<dbReference type="AlphaFoldDB" id="A0A0M0JV68"/>
<evidence type="ECO:0000313" key="2">
    <source>
        <dbReference type="EMBL" id="KOO30237.1"/>
    </source>
</evidence>
<sequence length="268" mass="28527">MIVTTEPLNYYLPIKSSSMPASLRPSRESSPRMMSLPTSPRARHRSLHRSQSSGTFGRAKLERNKLPDLCPVSSYSSLKPFSAKPGASSFATAGRELRVPGALEATPAHYAEPRSTLKTSGVTKFSSVIRPDTAKAGVAPTHSYLTKSSSFTLKQHGTFATTGRESQQPRLLVCPVSSYAASLSTLRSTGAVAWGSTARLVVPELVATKPNPTPPTKMMTVKMVAALRQKTGASTLTAALVRPPSPTEVEDLLSGELDLEAIEASACD</sequence>
<reference evidence="3" key="1">
    <citation type="journal article" date="2015" name="PLoS Genet.">
        <title>Genome Sequence and Transcriptome Analyses of Chrysochromulina tobin: Metabolic Tools for Enhanced Algal Fitness in the Prominent Order Prymnesiales (Haptophyceae).</title>
        <authorList>
            <person name="Hovde B.T."/>
            <person name="Deodato C.R."/>
            <person name="Hunsperger H.M."/>
            <person name="Ryken S.A."/>
            <person name="Yost W."/>
            <person name="Jha R.K."/>
            <person name="Patterson J."/>
            <person name="Monnat R.J. Jr."/>
            <person name="Barlow S.B."/>
            <person name="Starkenburg S.R."/>
            <person name="Cattolico R.A."/>
        </authorList>
    </citation>
    <scope>NUCLEOTIDE SEQUENCE</scope>
    <source>
        <strain evidence="3">CCMP291</strain>
    </source>
</reference>
<protein>
    <submittedName>
        <fullName evidence="2">Uncharacterized protein</fullName>
    </submittedName>
</protein>
<evidence type="ECO:0000313" key="3">
    <source>
        <dbReference type="Proteomes" id="UP000037460"/>
    </source>
</evidence>
<feature type="region of interest" description="Disordered" evidence="1">
    <location>
        <begin position="18"/>
        <end position="62"/>
    </location>
</feature>
<organism evidence="2 3">
    <name type="scientific">Chrysochromulina tobinii</name>
    <dbReference type="NCBI Taxonomy" id="1460289"/>
    <lineage>
        <taxon>Eukaryota</taxon>
        <taxon>Haptista</taxon>
        <taxon>Haptophyta</taxon>
        <taxon>Prymnesiophyceae</taxon>
        <taxon>Prymnesiales</taxon>
        <taxon>Chrysochromulinaceae</taxon>
        <taxon>Chrysochromulina</taxon>
    </lineage>
</organism>
<dbReference type="EMBL" id="JWZX01002259">
    <property type="protein sequence ID" value="KOO30237.1"/>
    <property type="molecule type" value="Genomic_DNA"/>
</dbReference>
<proteinExistence type="predicted"/>
<name>A0A0M0JV68_9EUKA</name>
<keyword evidence="3" id="KW-1185">Reference proteome</keyword>
<evidence type="ECO:0000256" key="1">
    <source>
        <dbReference type="SAM" id="MobiDB-lite"/>
    </source>
</evidence>
<accession>A0A0M0JV68</accession>
<dbReference type="Proteomes" id="UP000037460">
    <property type="component" value="Unassembled WGS sequence"/>
</dbReference>
<gene>
    <name evidence="2" type="ORF">Ctob_007858</name>
</gene>
<comment type="caution">
    <text evidence="2">The sequence shown here is derived from an EMBL/GenBank/DDBJ whole genome shotgun (WGS) entry which is preliminary data.</text>
</comment>